<keyword evidence="3" id="KW-1185">Reference proteome</keyword>
<sequence>MELTLDGNSIKIKIDAEDATSFRASINSAIKWIKLAVEINELVE</sequence>
<dbReference type="InterPro" id="IPR015419">
    <property type="entry name" value="CTAG/Pcc1"/>
</dbReference>
<dbReference type="Gene3D" id="3.30.310.50">
    <property type="entry name" value="Alpha-D-phosphohexomutase, C-terminal domain"/>
    <property type="match status" value="1"/>
</dbReference>
<accession>D3E3T7</accession>
<evidence type="ECO:0000313" key="3">
    <source>
        <dbReference type="Proteomes" id="UP000008680"/>
    </source>
</evidence>
<dbReference type="KEGG" id="mru:mru_1348"/>
<dbReference type="NCBIfam" id="NF011470">
    <property type="entry name" value="PRK14887.1"/>
    <property type="match status" value="1"/>
</dbReference>
<dbReference type="Pfam" id="PF09341">
    <property type="entry name" value="Pcc1"/>
    <property type="match status" value="1"/>
</dbReference>
<organism evidence="2 3">
    <name type="scientific">Methanobrevibacter ruminantium (strain ATCC 35063 / DSM 1093 / JCM 13430 / OCM 146 / M1)</name>
    <name type="common">Methanobacterium ruminantium</name>
    <dbReference type="NCBI Taxonomy" id="634498"/>
    <lineage>
        <taxon>Archaea</taxon>
        <taxon>Methanobacteriati</taxon>
        <taxon>Methanobacteriota</taxon>
        <taxon>Methanomada group</taxon>
        <taxon>Methanobacteria</taxon>
        <taxon>Methanobacteriales</taxon>
        <taxon>Methanobacteriaceae</taxon>
        <taxon>Methanobrevibacter</taxon>
    </lineage>
</organism>
<gene>
    <name evidence="2" type="ordered locus">mru_1348</name>
</gene>
<dbReference type="EMBL" id="CP001719">
    <property type="protein sequence ID" value="ADC47198.1"/>
    <property type="molecule type" value="Genomic_DNA"/>
</dbReference>
<comment type="similarity">
    <text evidence="1">Belongs to the CTAG/PCC1 family.</text>
</comment>
<dbReference type="STRING" id="634498.mru_1348"/>
<name>D3E3T7_METRM</name>
<evidence type="ECO:0000313" key="2">
    <source>
        <dbReference type="EMBL" id="ADC47198.1"/>
    </source>
</evidence>
<reference evidence="2 3" key="1">
    <citation type="journal article" date="2010" name="PLoS ONE">
        <title>The genome sequence of the rumen methanogen Methanobrevibacter ruminantium reveals new possibilities for controlling ruminant methane emissions.</title>
        <authorList>
            <person name="Leahy S.C."/>
            <person name="Kelly W.J."/>
            <person name="Altermann E."/>
            <person name="Ronimus R.S."/>
            <person name="Yeoman C.J."/>
            <person name="Pacheco D.M."/>
            <person name="Li D."/>
            <person name="Kong Z."/>
            <person name="McTavish S."/>
            <person name="Sang C."/>
            <person name="Lambie S.C."/>
            <person name="Janssen P.H."/>
            <person name="Dey D."/>
            <person name="Attwood G.T."/>
        </authorList>
    </citation>
    <scope>NUCLEOTIDE SEQUENCE [LARGE SCALE GENOMIC DNA]</scope>
    <source>
        <strain evidence="3">ATCC 35063 / DSM 1093 / JCM 13430 / OCM 146 / M1</strain>
    </source>
</reference>
<dbReference type="AlphaFoldDB" id="D3E3T7"/>
<dbReference type="PATRIC" id="fig|634498.28.peg.1354"/>
<evidence type="ECO:0008006" key="4">
    <source>
        <dbReference type="Google" id="ProtNLM"/>
    </source>
</evidence>
<dbReference type="Proteomes" id="UP000008680">
    <property type="component" value="Chromosome"/>
</dbReference>
<dbReference type="eggNOG" id="arCOG04414">
    <property type="taxonomic scope" value="Archaea"/>
</dbReference>
<proteinExistence type="inferred from homology"/>
<protein>
    <recommendedName>
        <fullName evidence="4">Transcription factor Pcc1</fullName>
    </recommendedName>
</protein>
<dbReference type="HOGENOM" id="CLU_3210809_0_0_2"/>
<evidence type="ECO:0000256" key="1">
    <source>
        <dbReference type="ARBA" id="ARBA00007073"/>
    </source>
</evidence>